<sequence>MVSVLAWHVVMLHISNLLHDSFWHVYELLHFANLQDRLWHDCEFLHFLNLVQDTFRHVCELLHFRTFTTTAANCVPCKDGHFNFRIRALQFQLLSQLFFLVRLHFEFCCVEVTKKSHLGSVFPLQM</sequence>
<protein>
    <submittedName>
        <fullName evidence="1">Uncharacterized protein</fullName>
    </submittedName>
</protein>
<proteinExistence type="predicted"/>
<evidence type="ECO:0000313" key="2">
    <source>
        <dbReference type="Proteomes" id="UP000298652"/>
    </source>
</evidence>
<dbReference type="Gramene" id="TKW10036">
    <property type="protein sequence ID" value="TKW10036"/>
    <property type="gene ID" value="SEVIR_6G099900v2"/>
</dbReference>
<accession>A0A4V6D5D4</accession>
<dbReference type="Proteomes" id="UP000298652">
    <property type="component" value="Chromosome 6"/>
</dbReference>
<name>A0A4V6D5D4_SETVI</name>
<gene>
    <name evidence="1" type="ORF">SEVIR_6G099900v2</name>
</gene>
<evidence type="ECO:0000313" key="1">
    <source>
        <dbReference type="EMBL" id="TKW10036.1"/>
    </source>
</evidence>
<dbReference type="AlphaFoldDB" id="A0A4V6D5D4"/>
<dbReference type="EMBL" id="CM016557">
    <property type="protein sequence ID" value="TKW10036.1"/>
    <property type="molecule type" value="Genomic_DNA"/>
</dbReference>
<keyword evidence="2" id="KW-1185">Reference proteome</keyword>
<organism evidence="1 2">
    <name type="scientific">Setaria viridis</name>
    <name type="common">Green bristlegrass</name>
    <name type="synonym">Setaria italica subsp. viridis</name>
    <dbReference type="NCBI Taxonomy" id="4556"/>
    <lineage>
        <taxon>Eukaryota</taxon>
        <taxon>Viridiplantae</taxon>
        <taxon>Streptophyta</taxon>
        <taxon>Embryophyta</taxon>
        <taxon>Tracheophyta</taxon>
        <taxon>Spermatophyta</taxon>
        <taxon>Magnoliopsida</taxon>
        <taxon>Liliopsida</taxon>
        <taxon>Poales</taxon>
        <taxon>Poaceae</taxon>
        <taxon>PACMAD clade</taxon>
        <taxon>Panicoideae</taxon>
        <taxon>Panicodae</taxon>
        <taxon>Paniceae</taxon>
        <taxon>Cenchrinae</taxon>
        <taxon>Setaria</taxon>
    </lineage>
</organism>
<reference evidence="1" key="1">
    <citation type="submission" date="2019-03" db="EMBL/GenBank/DDBJ databases">
        <title>WGS assembly of Setaria viridis.</title>
        <authorList>
            <person name="Huang P."/>
            <person name="Jenkins J."/>
            <person name="Grimwood J."/>
            <person name="Barry K."/>
            <person name="Healey A."/>
            <person name="Mamidi S."/>
            <person name="Sreedasyam A."/>
            <person name="Shu S."/>
            <person name="Feldman M."/>
            <person name="Wu J."/>
            <person name="Yu Y."/>
            <person name="Chen C."/>
            <person name="Johnson J."/>
            <person name="Rokhsar D."/>
            <person name="Baxter I."/>
            <person name="Schmutz J."/>
            <person name="Brutnell T."/>
            <person name="Kellogg E."/>
        </authorList>
    </citation>
    <scope>NUCLEOTIDE SEQUENCE [LARGE SCALE GENOMIC DNA]</scope>
</reference>